<evidence type="ECO:0000313" key="1">
    <source>
        <dbReference type="EMBL" id="MDO5988542.1"/>
    </source>
</evidence>
<dbReference type="SUPFAM" id="SSF46894">
    <property type="entry name" value="C-terminal effector domain of the bipartite response regulators"/>
    <property type="match status" value="1"/>
</dbReference>
<sequence>MLKKHIRTAIDFISNSLMETEEKVQITNPLYEFNEGNSNIPDLQRIESLINARILTQEDWKNFKKEFTKLYPLFFINLKLKNIQLTKSEERLLALEYLNLSTHEIAGKLGVSDRSVIVSRYRLRKKTKAPKGTPILEYLNLR</sequence>
<accession>A0ABT8X3X0</accession>
<dbReference type="EMBL" id="JAUOEM010000004">
    <property type="protein sequence ID" value="MDO5988542.1"/>
    <property type="molecule type" value="Genomic_DNA"/>
</dbReference>
<name>A0ABT8X3X0_9FLAO</name>
<proteinExistence type="predicted"/>
<protein>
    <recommendedName>
        <fullName evidence="3">HTH luxR-type domain-containing protein</fullName>
    </recommendedName>
</protein>
<gene>
    <name evidence="1" type="ORF">Q4Q39_14105</name>
</gene>
<dbReference type="RefSeq" id="WP_303283154.1">
    <property type="nucleotide sequence ID" value="NZ_BAABCZ010000009.1"/>
</dbReference>
<evidence type="ECO:0008006" key="3">
    <source>
        <dbReference type="Google" id="ProtNLM"/>
    </source>
</evidence>
<dbReference type="Proteomes" id="UP001176891">
    <property type="component" value="Unassembled WGS sequence"/>
</dbReference>
<comment type="caution">
    <text evidence="1">The sequence shown here is derived from an EMBL/GenBank/DDBJ whole genome shotgun (WGS) entry which is preliminary data.</text>
</comment>
<organism evidence="1 2">
    <name type="scientific">Flavivirga amylovorans</name>
    <dbReference type="NCBI Taxonomy" id="870486"/>
    <lineage>
        <taxon>Bacteria</taxon>
        <taxon>Pseudomonadati</taxon>
        <taxon>Bacteroidota</taxon>
        <taxon>Flavobacteriia</taxon>
        <taxon>Flavobacteriales</taxon>
        <taxon>Flavobacteriaceae</taxon>
        <taxon>Flavivirga</taxon>
    </lineage>
</organism>
<reference evidence="1" key="1">
    <citation type="submission" date="2023-07" db="EMBL/GenBank/DDBJ databases">
        <title>Two novel species in the genus Flavivirga.</title>
        <authorList>
            <person name="Kwon K."/>
        </authorList>
    </citation>
    <scope>NUCLEOTIDE SEQUENCE</scope>
    <source>
        <strain evidence="1">KACC 14157</strain>
    </source>
</reference>
<keyword evidence="2" id="KW-1185">Reference proteome</keyword>
<dbReference type="InterPro" id="IPR016032">
    <property type="entry name" value="Sig_transdc_resp-reg_C-effctor"/>
</dbReference>
<evidence type="ECO:0000313" key="2">
    <source>
        <dbReference type="Proteomes" id="UP001176891"/>
    </source>
</evidence>